<name>A0ABZ1CZA7_9TREE</name>
<feature type="region of interest" description="Disordered" evidence="6">
    <location>
        <begin position="86"/>
        <end position="115"/>
    </location>
</feature>
<evidence type="ECO:0000313" key="10">
    <source>
        <dbReference type="Proteomes" id="UP001329825"/>
    </source>
</evidence>
<dbReference type="Pfam" id="PF07967">
    <property type="entry name" value="zf-C3HC"/>
    <property type="match status" value="1"/>
</dbReference>
<feature type="region of interest" description="Disordered" evidence="6">
    <location>
        <begin position="26"/>
        <end position="45"/>
    </location>
</feature>
<gene>
    <name evidence="9" type="ORF">IL334_003637</name>
</gene>
<evidence type="ECO:0000256" key="2">
    <source>
        <dbReference type="ARBA" id="ARBA00022723"/>
    </source>
</evidence>
<evidence type="ECO:0000256" key="3">
    <source>
        <dbReference type="ARBA" id="ARBA00022771"/>
    </source>
</evidence>
<keyword evidence="5" id="KW-0539">Nucleus</keyword>
<dbReference type="InterPro" id="IPR013909">
    <property type="entry name" value="NuBaID_C"/>
</dbReference>
<feature type="domain" description="NuBaID C-terminal" evidence="8">
    <location>
        <begin position="309"/>
        <end position="388"/>
    </location>
</feature>
<evidence type="ECO:0000256" key="6">
    <source>
        <dbReference type="SAM" id="MobiDB-lite"/>
    </source>
</evidence>
<feature type="compositionally biased region" description="Low complexity" evidence="6">
    <location>
        <begin position="86"/>
        <end position="102"/>
    </location>
</feature>
<evidence type="ECO:0000256" key="4">
    <source>
        <dbReference type="ARBA" id="ARBA00022833"/>
    </source>
</evidence>
<evidence type="ECO:0008006" key="11">
    <source>
        <dbReference type="Google" id="ProtNLM"/>
    </source>
</evidence>
<dbReference type="PANTHER" id="PTHR15835">
    <property type="entry name" value="NUCLEAR-INTERACTING PARTNER OF ALK"/>
    <property type="match status" value="1"/>
</dbReference>
<evidence type="ECO:0000256" key="5">
    <source>
        <dbReference type="ARBA" id="ARBA00023242"/>
    </source>
</evidence>
<accession>A0ABZ1CZA7</accession>
<organism evidence="9 10">
    <name type="scientific">Kwoniella shivajii</name>
    <dbReference type="NCBI Taxonomy" id="564305"/>
    <lineage>
        <taxon>Eukaryota</taxon>
        <taxon>Fungi</taxon>
        <taxon>Dikarya</taxon>
        <taxon>Basidiomycota</taxon>
        <taxon>Agaricomycotina</taxon>
        <taxon>Tremellomycetes</taxon>
        <taxon>Tremellales</taxon>
        <taxon>Cryptococcaceae</taxon>
        <taxon>Kwoniella</taxon>
    </lineage>
</organism>
<proteinExistence type="predicted"/>
<keyword evidence="2" id="KW-0479">Metal-binding</keyword>
<sequence>MMSEGSSPDPDLRDVFRLLYSEDEWNFPSSDSEGDDDGEIHPPLNDLAPEIEVEIVESDLMDEISSNTERYTRKRYIEALDSLLSSSPSVFSSSSTSTSTASPGQNKKQRIYPCPPSSNNGISQNIILSTQPIPSPLPSAQLYAPYSPLALLSRLRTYQIHTYPYPLLNGDTNTLSPLNASLKGWYNHSRNTLRCGSCHSAWSINGLDDITNEQVRIEVAKRLSKGFQDNHTKTCPWKTRCSPANLYDQLRNSLHPLITSHLSPLSQILNQSIISLSSISLTSPLNPIQESSLLQSLSNHSSSVSSSSAILALFGWFPYYPNAPCTKVTVGSNPETDIIHCRICQRRIGLWSFLDIPSEQNDKAKRKTLDLVDEHLNWCPLSGYSKEWWEGCLLIREKSPALIGGTIKKDWVILSDKLEKKPWRRTKI</sequence>
<evidence type="ECO:0000256" key="1">
    <source>
        <dbReference type="ARBA" id="ARBA00004123"/>
    </source>
</evidence>
<dbReference type="InterPro" id="IPR012935">
    <property type="entry name" value="NuBaID_N"/>
</dbReference>
<feature type="domain" description="C3HC-type" evidence="7">
    <location>
        <begin position="145"/>
        <end position="271"/>
    </location>
</feature>
<dbReference type="Pfam" id="PF08600">
    <property type="entry name" value="NuBaID_C"/>
    <property type="match status" value="1"/>
</dbReference>
<dbReference type="GeneID" id="87955768"/>
<comment type="subcellular location">
    <subcellularLocation>
        <location evidence="1">Nucleus</location>
    </subcellularLocation>
</comment>
<evidence type="ECO:0000259" key="7">
    <source>
        <dbReference type="Pfam" id="PF07967"/>
    </source>
</evidence>
<evidence type="ECO:0000313" key="9">
    <source>
        <dbReference type="EMBL" id="WRT66677.1"/>
    </source>
</evidence>
<dbReference type="Proteomes" id="UP001329825">
    <property type="component" value="Chromosome 4"/>
</dbReference>
<dbReference type="PANTHER" id="PTHR15835:SF6">
    <property type="entry name" value="ZINC FINGER C3HC-TYPE PROTEIN 1"/>
    <property type="match status" value="1"/>
</dbReference>
<protein>
    <recommendedName>
        <fullName evidence="11">C3HC-type domain-containing protein</fullName>
    </recommendedName>
</protein>
<keyword evidence="10" id="KW-1185">Reference proteome</keyword>
<evidence type="ECO:0000259" key="8">
    <source>
        <dbReference type="Pfam" id="PF08600"/>
    </source>
</evidence>
<keyword evidence="4" id="KW-0862">Zinc</keyword>
<keyword evidence="3" id="KW-0863">Zinc-finger</keyword>
<dbReference type="EMBL" id="CP141884">
    <property type="protein sequence ID" value="WRT66677.1"/>
    <property type="molecule type" value="Genomic_DNA"/>
</dbReference>
<dbReference type="RefSeq" id="XP_062791417.1">
    <property type="nucleotide sequence ID" value="XM_062935366.1"/>
</dbReference>
<reference evidence="9 10" key="1">
    <citation type="submission" date="2024-01" db="EMBL/GenBank/DDBJ databases">
        <title>Comparative genomics of Cryptococcus and Kwoniella reveals pathogenesis evolution and contrasting modes of karyotype evolution via chromosome fusion or intercentromeric recombination.</title>
        <authorList>
            <person name="Coelho M.A."/>
            <person name="David-Palma M."/>
            <person name="Shea T."/>
            <person name="Bowers K."/>
            <person name="McGinley-Smith S."/>
            <person name="Mohammad A.W."/>
            <person name="Gnirke A."/>
            <person name="Yurkov A.M."/>
            <person name="Nowrousian M."/>
            <person name="Sun S."/>
            <person name="Cuomo C.A."/>
            <person name="Heitman J."/>
        </authorList>
    </citation>
    <scope>NUCLEOTIDE SEQUENCE [LARGE SCALE GENOMIC DNA]</scope>
    <source>
        <strain evidence="9">CBS 11374</strain>
    </source>
</reference>